<protein>
    <submittedName>
        <fullName evidence="3">ImmA/IrrE family metallo-endopeptidase</fullName>
    </submittedName>
</protein>
<dbReference type="Gene3D" id="1.10.260.40">
    <property type="entry name" value="lambda repressor-like DNA-binding domains"/>
    <property type="match status" value="1"/>
</dbReference>
<organism evidence="3 4">
    <name type="scientific">Actinacidiphila oryziradicis</name>
    <dbReference type="NCBI Taxonomy" id="2571141"/>
    <lineage>
        <taxon>Bacteria</taxon>
        <taxon>Bacillati</taxon>
        <taxon>Actinomycetota</taxon>
        <taxon>Actinomycetes</taxon>
        <taxon>Kitasatosporales</taxon>
        <taxon>Streptomycetaceae</taxon>
        <taxon>Actinacidiphila</taxon>
    </lineage>
</organism>
<dbReference type="AlphaFoldDB" id="A0A4U0RQK5"/>
<dbReference type="Pfam" id="PF06114">
    <property type="entry name" value="Peptidase_M78"/>
    <property type="match status" value="1"/>
</dbReference>
<dbReference type="InterPro" id="IPR010982">
    <property type="entry name" value="Lambda_DNA-bd_dom_sf"/>
</dbReference>
<dbReference type="SMART" id="SM00530">
    <property type="entry name" value="HTH_XRE"/>
    <property type="match status" value="1"/>
</dbReference>
<comment type="similarity">
    <text evidence="1">Belongs to the short-chain fatty acyl-CoA assimilation regulator (ScfR) family.</text>
</comment>
<dbReference type="SUPFAM" id="SSF47413">
    <property type="entry name" value="lambda repressor-like DNA-binding domains"/>
    <property type="match status" value="1"/>
</dbReference>
<keyword evidence="4" id="KW-1185">Reference proteome</keyword>
<dbReference type="PANTHER" id="PTHR43236">
    <property type="entry name" value="ANTITOXIN HIGA1"/>
    <property type="match status" value="1"/>
</dbReference>
<comment type="caution">
    <text evidence="3">The sequence shown here is derived from an EMBL/GenBank/DDBJ whole genome shotgun (WGS) entry which is preliminary data.</text>
</comment>
<evidence type="ECO:0000256" key="1">
    <source>
        <dbReference type="ARBA" id="ARBA00007227"/>
    </source>
</evidence>
<dbReference type="CDD" id="cd00093">
    <property type="entry name" value="HTH_XRE"/>
    <property type="match status" value="1"/>
</dbReference>
<evidence type="ECO:0000259" key="2">
    <source>
        <dbReference type="PROSITE" id="PS50943"/>
    </source>
</evidence>
<dbReference type="Gene3D" id="1.10.10.2910">
    <property type="match status" value="1"/>
</dbReference>
<dbReference type="InterPro" id="IPR010359">
    <property type="entry name" value="IrrE_HExxH"/>
</dbReference>
<sequence>MTTASRIALARKRRGLTVTRLAQLAGVTARRLQDFENGRAHPSPPSLTAIATALDFPEAFFSADEVADLTAESVSFRALSKMTAAQRDIALSGGRLARVLQDWIGERFRLPEPDLPSLSSFSRCTVDAGQVPHPGEAAGVDCPAENAADLVRARWGLGTAPVPHMLHLLEAHGVRVFSLSRDCPEVDAFSFWDRGIPFILLGTEKTAERGRFDAAHELGHLVLHGEEQIPHGPQAEAEAHRFAAALLMSRSDVLAHAPRNPTTNWILQAKRRWKVAAMALAHRLHELGLTTEWQYRTHCVELSRLGYRKAEPRSGLARETSQVLGKVFTALRGEGIRLADVAHDLHLRPADLNDLVFGLVVTAQDGGGRRTVDGTRTHLSVVPDRNGLSSLS</sequence>
<evidence type="ECO:0000313" key="4">
    <source>
        <dbReference type="Proteomes" id="UP000305778"/>
    </source>
</evidence>
<proteinExistence type="inferred from homology"/>
<dbReference type="EMBL" id="SUMC01000132">
    <property type="protein sequence ID" value="TJZ98265.1"/>
    <property type="molecule type" value="Genomic_DNA"/>
</dbReference>
<dbReference type="RefSeq" id="WP_136730415.1">
    <property type="nucleotide sequence ID" value="NZ_SUMC01000132.1"/>
</dbReference>
<reference evidence="3 4" key="1">
    <citation type="submission" date="2019-04" db="EMBL/GenBank/DDBJ databases">
        <title>Streptomyces oryziradicis sp. nov., a novel actinomycete isolated from rhizosphere soil of rice (Oryza sativa L.).</title>
        <authorList>
            <person name="Li C."/>
        </authorList>
    </citation>
    <scope>NUCLEOTIDE SEQUENCE [LARGE SCALE GENOMIC DNA]</scope>
    <source>
        <strain evidence="3 4">NEAU-C40</strain>
    </source>
</reference>
<dbReference type="GO" id="GO:0003677">
    <property type="term" value="F:DNA binding"/>
    <property type="evidence" value="ECO:0007669"/>
    <property type="project" value="InterPro"/>
</dbReference>
<dbReference type="PROSITE" id="PS50943">
    <property type="entry name" value="HTH_CROC1"/>
    <property type="match status" value="1"/>
</dbReference>
<dbReference type="OrthoDB" id="9794834at2"/>
<feature type="domain" description="HTH cro/C1-type" evidence="2">
    <location>
        <begin position="7"/>
        <end position="61"/>
    </location>
</feature>
<dbReference type="Pfam" id="PF13560">
    <property type="entry name" value="HTH_31"/>
    <property type="match status" value="1"/>
</dbReference>
<dbReference type="Proteomes" id="UP000305778">
    <property type="component" value="Unassembled WGS sequence"/>
</dbReference>
<evidence type="ECO:0000313" key="3">
    <source>
        <dbReference type="EMBL" id="TJZ98265.1"/>
    </source>
</evidence>
<dbReference type="InterPro" id="IPR052345">
    <property type="entry name" value="Rad_response_metalloprotease"/>
</dbReference>
<accession>A0A4U0RQK5</accession>
<gene>
    <name evidence="3" type="ORF">FCI23_48595</name>
</gene>
<dbReference type="InterPro" id="IPR001387">
    <property type="entry name" value="Cro/C1-type_HTH"/>
</dbReference>
<name>A0A4U0RQK5_9ACTN</name>
<dbReference type="PANTHER" id="PTHR43236:SF1">
    <property type="entry name" value="BLL7220 PROTEIN"/>
    <property type="match status" value="1"/>
</dbReference>